<dbReference type="AlphaFoldDB" id="A0A9P0PLM8"/>
<dbReference type="EMBL" id="CAKOFQ010007052">
    <property type="protein sequence ID" value="CAH1988887.1"/>
    <property type="molecule type" value="Genomic_DNA"/>
</dbReference>
<keyword evidence="2" id="KW-1185">Reference proteome</keyword>
<accession>A0A9P0PLM8</accession>
<gene>
    <name evidence="1" type="ORF">ACAOBT_LOCUS18717</name>
</gene>
<evidence type="ECO:0000313" key="2">
    <source>
        <dbReference type="Proteomes" id="UP001152888"/>
    </source>
</evidence>
<sequence length="47" mass="5665">MTLLFFEVFSTNIYTYSTRLLAYPKRHFWMRQLLLLATGTFDHAVCF</sequence>
<evidence type="ECO:0000313" key="1">
    <source>
        <dbReference type="EMBL" id="CAH1988887.1"/>
    </source>
</evidence>
<dbReference type="Proteomes" id="UP001152888">
    <property type="component" value="Unassembled WGS sequence"/>
</dbReference>
<reference evidence="1" key="1">
    <citation type="submission" date="2022-03" db="EMBL/GenBank/DDBJ databases">
        <authorList>
            <person name="Sayadi A."/>
        </authorList>
    </citation>
    <scope>NUCLEOTIDE SEQUENCE</scope>
</reference>
<proteinExistence type="predicted"/>
<organism evidence="1 2">
    <name type="scientific">Acanthoscelides obtectus</name>
    <name type="common">Bean weevil</name>
    <name type="synonym">Bruchus obtectus</name>
    <dbReference type="NCBI Taxonomy" id="200917"/>
    <lineage>
        <taxon>Eukaryota</taxon>
        <taxon>Metazoa</taxon>
        <taxon>Ecdysozoa</taxon>
        <taxon>Arthropoda</taxon>
        <taxon>Hexapoda</taxon>
        <taxon>Insecta</taxon>
        <taxon>Pterygota</taxon>
        <taxon>Neoptera</taxon>
        <taxon>Endopterygota</taxon>
        <taxon>Coleoptera</taxon>
        <taxon>Polyphaga</taxon>
        <taxon>Cucujiformia</taxon>
        <taxon>Chrysomeloidea</taxon>
        <taxon>Chrysomelidae</taxon>
        <taxon>Bruchinae</taxon>
        <taxon>Bruchini</taxon>
        <taxon>Acanthoscelides</taxon>
    </lineage>
</organism>
<protein>
    <submittedName>
        <fullName evidence="1">Uncharacterized protein</fullName>
    </submittedName>
</protein>
<comment type="caution">
    <text evidence="1">The sequence shown here is derived from an EMBL/GenBank/DDBJ whole genome shotgun (WGS) entry which is preliminary data.</text>
</comment>
<name>A0A9P0PLM8_ACAOB</name>